<dbReference type="AlphaFoldDB" id="A0A0F6SGM7"/>
<keyword evidence="2" id="KW-0238">DNA-binding</keyword>
<dbReference type="KEGG" id="samy:DB32_006113"/>
<evidence type="ECO:0000259" key="4">
    <source>
        <dbReference type="PROSITE" id="PS50043"/>
    </source>
</evidence>
<feature type="domain" description="HTH luxR-type" evidence="4">
    <location>
        <begin position="202"/>
        <end position="266"/>
    </location>
</feature>
<keyword evidence="1" id="KW-0805">Transcription regulation</keyword>
<name>A0A0F6SGM7_9BACT</name>
<dbReference type="GO" id="GO:0003677">
    <property type="term" value="F:DNA binding"/>
    <property type="evidence" value="ECO:0007669"/>
    <property type="project" value="UniProtKB-KW"/>
</dbReference>
<dbReference type="InterPro" id="IPR036388">
    <property type="entry name" value="WH-like_DNA-bd_sf"/>
</dbReference>
<protein>
    <submittedName>
        <fullName evidence="5">Transcriptional regulator, LuxR family protein</fullName>
    </submittedName>
</protein>
<evidence type="ECO:0000313" key="5">
    <source>
        <dbReference type="EMBL" id="AKF08964.1"/>
    </source>
</evidence>
<dbReference type="EMBL" id="CP011125">
    <property type="protein sequence ID" value="AKF08964.1"/>
    <property type="molecule type" value="Genomic_DNA"/>
</dbReference>
<evidence type="ECO:0000256" key="1">
    <source>
        <dbReference type="ARBA" id="ARBA00023015"/>
    </source>
</evidence>
<dbReference type="PANTHER" id="PTHR44688:SF16">
    <property type="entry name" value="DNA-BINDING TRANSCRIPTIONAL ACTIVATOR DEVR_DOSR"/>
    <property type="match status" value="1"/>
</dbReference>
<dbReference type="Pfam" id="PF00196">
    <property type="entry name" value="GerE"/>
    <property type="match status" value="1"/>
</dbReference>
<dbReference type="Gene3D" id="1.10.10.10">
    <property type="entry name" value="Winged helix-like DNA-binding domain superfamily/Winged helix DNA-binding domain"/>
    <property type="match status" value="1"/>
</dbReference>
<accession>A0A0F6SGM7</accession>
<gene>
    <name evidence="5" type="ORF">DB32_006113</name>
</gene>
<evidence type="ECO:0000256" key="2">
    <source>
        <dbReference type="ARBA" id="ARBA00023125"/>
    </source>
</evidence>
<keyword evidence="3" id="KW-0804">Transcription</keyword>
<dbReference type="SMART" id="SM00421">
    <property type="entry name" value="HTH_LUXR"/>
    <property type="match status" value="1"/>
</dbReference>
<dbReference type="PRINTS" id="PR00038">
    <property type="entry name" value="HTHLUXR"/>
</dbReference>
<dbReference type="PANTHER" id="PTHR44688">
    <property type="entry name" value="DNA-BINDING TRANSCRIPTIONAL ACTIVATOR DEVR_DOSR"/>
    <property type="match status" value="1"/>
</dbReference>
<organism evidence="5 6">
    <name type="scientific">Sandaracinus amylolyticus</name>
    <dbReference type="NCBI Taxonomy" id="927083"/>
    <lineage>
        <taxon>Bacteria</taxon>
        <taxon>Pseudomonadati</taxon>
        <taxon>Myxococcota</taxon>
        <taxon>Polyangia</taxon>
        <taxon>Polyangiales</taxon>
        <taxon>Sandaracinaceae</taxon>
        <taxon>Sandaracinus</taxon>
    </lineage>
</organism>
<dbReference type="InterPro" id="IPR000792">
    <property type="entry name" value="Tscrpt_reg_LuxR_C"/>
</dbReference>
<dbReference type="GO" id="GO:0006355">
    <property type="term" value="P:regulation of DNA-templated transcription"/>
    <property type="evidence" value="ECO:0007669"/>
    <property type="project" value="InterPro"/>
</dbReference>
<dbReference type="CDD" id="cd06170">
    <property type="entry name" value="LuxR_C_like"/>
    <property type="match status" value="1"/>
</dbReference>
<dbReference type="InterPro" id="IPR016032">
    <property type="entry name" value="Sig_transdc_resp-reg_C-effctor"/>
</dbReference>
<dbReference type="SUPFAM" id="SSF46894">
    <property type="entry name" value="C-terminal effector domain of the bipartite response regulators"/>
    <property type="match status" value="1"/>
</dbReference>
<keyword evidence="6" id="KW-1185">Reference proteome</keyword>
<proteinExistence type="predicted"/>
<evidence type="ECO:0000256" key="3">
    <source>
        <dbReference type="ARBA" id="ARBA00023163"/>
    </source>
</evidence>
<dbReference type="Proteomes" id="UP000034883">
    <property type="component" value="Chromosome"/>
</dbReference>
<evidence type="ECO:0000313" key="6">
    <source>
        <dbReference type="Proteomes" id="UP000034883"/>
    </source>
</evidence>
<dbReference type="PROSITE" id="PS50043">
    <property type="entry name" value="HTH_LUXR_2"/>
    <property type="match status" value="1"/>
</dbReference>
<reference evidence="5 6" key="1">
    <citation type="submission" date="2015-03" db="EMBL/GenBank/DDBJ databases">
        <title>Genome assembly of Sandaracinus amylolyticus DSM 53668.</title>
        <authorList>
            <person name="Sharma G."/>
            <person name="Subramanian S."/>
        </authorList>
    </citation>
    <scope>NUCLEOTIDE SEQUENCE [LARGE SCALE GENOMIC DNA]</scope>
    <source>
        <strain evidence="5 6">DSM 53668</strain>
    </source>
</reference>
<sequence length="266" mass="28836">MLTHVESAPRRRDALTHGLAVGPLGDPDRHVPWDDFVELVERIEADLGGPDALVAYAERFTAMSPLARGLASGVANERERLRVMSDVAMTSFASHVSCRLEDRGSELLLTYEHADSYRSSAAFWRIVLGGTRAAIPPRFPQAIRCEHEIDGATLRVRAFPRPAHRPPTPEVALRALVTELLARSRDAARPAGGEDHEARAARAASAWGLTPRESEALALIAAGASNKDIAARWGRSISVVELHVSSVLRKAGAPSRTALIAQLLRM</sequence>